<sequence>MEIDDGEPSVGAAEEPLAVVVEETNQQFFNRPEKREMVSIPDTPVITAEEETSPPTEFGTVEPEGVSSLLLPPVSPAPSSPPSPLLPSTVSPSPVMPSLALPLYTETSGAQIYRVEKIVQAWGPDDGRQYLIRWQGWGEEFDSWEPAENVSWDLVAGFEWSRLRRRLAFEKQRRQSRRWG</sequence>
<dbReference type="OrthoDB" id="5237615at2759"/>
<organism evidence="6 7">
    <name type="scientific">Diaporthe helianthi</name>
    <dbReference type="NCBI Taxonomy" id="158607"/>
    <lineage>
        <taxon>Eukaryota</taxon>
        <taxon>Fungi</taxon>
        <taxon>Dikarya</taxon>
        <taxon>Ascomycota</taxon>
        <taxon>Pezizomycotina</taxon>
        <taxon>Sordariomycetes</taxon>
        <taxon>Sordariomycetidae</taxon>
        <taxon>Diaporthales</taxon>
        <taxon>Diaporthaceae</taxon>
        <taxon>Diaporthe</taxon>
    </lineage>
</organism>
<dbReference type="PROSITE" id="PS00598">
    <property type="entry name" value="CHROMO_1"/>
    <property type="match status" value="1"/>
</dbReference>
<evidence type="ECO:0000256" key="1">
    <source>
        <dbReference type="ARBA" id="ARBA00004123"/>
    </source>
</evidence>
<proteinExistence type="predicted"/>
<evidence type="ECO:0000313" key="6">
    <source>
        <dbReference type="EMBL" id="POS77660.1"/>
    </source>
</evidence>
<keyword evidence="3" id="KW-0539">Nucleus</keyword>
<reference evidence="6" key="1">
    <citation type="submission" date="2017-09" db="EMBL/GenBank/DDBJ databases">
        <title>Polyketide synthases of a Diaporthe helianthi virulent isolate.</title>
        <authorList>
            <person name="Baroncelli R."/>
        </authorList>
    </citation>
    <scope>NUCLEOTIDE SEQUENCE [LARGE SCALE GENOMIC DNA]</scope>
    <source>
        <strain evidence="6">7/96</strain>
    </source>
</reference>
<dbReference type="InterPro" id="IPR023779">
    <property type="entry name" value="Chromodomain_CS"/>
</dbReference>
<keyword evidence="7" id="KW-1185">Reference proteome</keyword>
<dbReference type="InParanoid" id="A0A2P5I594"/>
<dbReference type="InterPro" id="IPR000953">
    <property type="entry name" value="Chromo/chromo_shadow_dom"/>
</dbReference>
<evidence type="ECO:0000313" key="7">
    <source>
        <dbReference type="Proteomes" id="UP000094444"/>
    </source>
</evidence>
<dbReference type="EMBL" id="MAVT02000251">
    <property type="protein sequence ID" value="POS77660.1"/>
    <property type="molecule type" value="Genomic_DNA"/>
</dbReference>
<dbReference type="InterPro" id="IPR023780">
    <property type="entry name" value="Chromo_domain"/>
</dbReference>
<dbReference type="PROSITE" id="PS50013">
    <property type="entry name" value="CHROMO_2"/>
    <property type="match status" value="1"/>
</dbReference>
<dbReference type="GO" id="GO:0006338">
    <property type="term" value="P:chromatin remodeling"/>
    <property type="evidence" value="ECO:0007669"/>
    <property type="project" value="UniProtKB-ARBA"/>
</dbReference>
<comment type="subunit">
    <text evidence="2">Component of the NuA4 histone acetyltransferase complex.</text>
</comment>
<dbReference type="AlphaFoldDB" id="A0A2P5I594"/>
<dbReference type="Pfam" id="PF00385">
    <property type="entry name" value="Chromo"/>
    <property type="match status" value="1"/>
</dbReference>
<evidence type="ECO:0000259" key="5">
    <source>
        <dbReference type="PROSITE" id="PS50013"/>
    </source>
</evidence>
<comment type="caution">
    <text evidence="6">The sequence shown here is derived from an EMBL/GenBank/DDBJ whole genome shotgun (WGS) entry which is preliminary data.</text>
</comment>
<dbReference type="SMART" id="SM00298">
    <property type="entry name" value="CHROMO"/>
    <property type="match status" value="1"/>
</dbReference>
<feature type="domain" description="Chromo" evidence="5">
    <location>
        <begin position="113"/>
        <end position="180"/>
    </location>
</feature>
<gene>
    <name evidence="6" type="ORF">DHEL01_v203940</name>
</gene>
<comment type="subcellular location">
    <subcellularLocation>
        <location evidence="1">Nucleus</location>
    </subcellularLocation>
</comment>
<feature type="region of interest" description="Disordered" evidence="4">
    <location>
        <begin position="32"/>
        <end position="93"/>
    </location>
</feature>
<evidence type="ECO:0000256" key="3">
    <source>
        <dbReference type="ARBA" id="ARBA00023242"/>
    </source>
</evidence>
<feature type="compositionally biased region" description="Pro residues" evidence="4">
    <location>
        <begin position="73"/>
        <end position="85"/>
    </location>
</feature>
<dbReference type="InterPro" id="IPR016197">
    <property type="entry name" value="Chromo-like_dom_sf"/>
</dbReference>
<protein>
    <recommendedName>
        <fullName evidence="5">Chromo domain-containing protein</fullName>
    </recommendedName>
</protein>
<accession>A0A2P5I594</accession>
<dbReference type="GO" id="GO:0005634">
    <property type="term" value="C:nucleus"/>
    <property type="evidence" value="ECO:0007669"/>
    <property type="project" value="UniProtKB-SubCell"/>
</dbReference>
<evidence type="ECO:0000256" key="4">
    <source>
        <dbReference type="SAM" id="MobiDB-lite"/>
    </source>
</evidence>
<dbReference type="Proteomes" id="UP000094444">
    <property type="component" value="Unassembled WGS sequence"/>
</dbReference>
<dbReference type="SUPFAM" id="SSF54160">
    <property type="entry name" value="Chromo domain-like"/>
    <property type="match status" value="1"/>
</dbReference>
<name>A0A2P5I594_DIAHE</name>
<dbReference type="CDD" id="cd00024">
    <property type="entry name" value="CD_CSD"/>
    <property type="match status" value="1"/>
</dbReference>
<evidence type="ECO:0000256" key="2">
    <source>
        <dbReference type="ARBA" id="ARBA00011353"/>
    </source>
</evidence>
<dbReference type="Gene3D" id="2.40.50.40">
    <property type="match status" value="1"/>
</dbReference>